<dbReference type="InterPro" id="IPR013324">
    <property type="entry name" value="RNA_pol_sigma_r3/r4-like"/>
</dbReference>
<keyword evidence="2" id="KW-0240">DNA-directed RNA polymerase</keyword>
<sequence>MDPETDRENRRWVRDLAAAGPVREAACRELYPLLLRVAKSEARRRAPVLELDGPELEDIAHQAAADALMAIGERLDRFRGEARFTTWASKFVIFNVATKMNRHFWRRHEVPYDQEDWSRIASRFDVGPDDEAQVREFAAAVSTAVEENLSERQRIVFVATVLNGMPMDVLADELGSTHNALYKVLFDARKKLRAALVASGYLPPTPQMTARDSTPLSDGSSA</sequence>
<accession>A0A8J3TWP5</accession>
<organism evidence="2 3">
    <name type="scientific">Planotetraspora mira</name>
    <dbReference type="NCBI Taxonomy" id="58121"/>
    <lineage>
        <taxon>Bacteria</taxon>
        <taxon>Bacillati</taxon>
        <taxon>Actinomycetota</taxon>
        <taxon>Actinomycetes</taxon>
        <taxon>Streptosporangiales</taxon>
        <taxon>Streptosporangiaceae</taxon>
        <taxon>Planotetraspora</taxon>
    </lineage>
</organism>
<comment type="caution">
    <text evidence="2">The sequence shown here is derived from an EMBL/GenBank/DDBJ whole genome shotgun (WGS) entry which is preliminary data.</text>
</comment>
<dbReference type="AlphaFoldDB" id="A0A8J3TWP5"/>
<keyword evidence="2" id="KW-0804">Transcription</keyword>
<dbReference type="InterPro" id="IPR036388">
    <property type="entry name" value="WH-like_DNA-bd_sf"/>
</dbReference>
<dbReference type="GO" id="GO:0000428">
    <property type="term" value="C:DNA-directed RNA polymerase complex"/>
    <property type="evidence" value="ECO:0007669"/>
    <property type="project" value="UniProtKB-KW"/>
</dbReference>
<feature type="compositionally biased region" description="Polar residues" evidence="1">
    <location>
        <begin position="207"/>
        <end position="222"/>
    </location>
</feature>
<dbReference type="GO" id="GO:0006352">
    <property type="term" value="P:DNA-templated transcription initiation"/>
    <property type="evidence" value="ECO:0007669"/>
    <property type="project" value="InterPro"/>
</dbReference>
<dbReference type="SUPFAM" id="SSF88946">
    <property type="entry name" value="Sigma2 domain of RNA polymerase sigma factors"/>
    <property type="match status" value="1"/>
</dbReference>
<dbReference type="Proteomes" id="UP000650628">
    <property type="component" value="Unassembled WGS sequence"/>
</dbReference>
<dbReference type="EMBL" id="BOOO01000040">
    <property type="protein sequence ID" value="GII33421.1"/>
    <property type="molecule type" value="Genomic_DNA"/>
</dbReference>
<proteinExistence type="predicted"/>
<dbReference type="GO" id="GO:0003700">
    <property type="term" value="F:DNA-binding transcription factor activity"/>
    <property type="evidence" value="ECO:0007669"/>
    <property type="project" value="InterPro"/>
</dbReference>
<gene>
    <name evidence="2" type="ORF">Pmi06nite_68630</name>
</gene>
<evidence type="ECO:0000313" key="3">
    <source>
        <dbReference type="Proteomes" id="UP000650628"/>
    </source>
</evidence>
<evidence type="ECO:0000313" key="2">
    <source>
        <dbReference type="EMBL" id="GII33421.1"/>
    </source>
</evidence>
<protein>
    <submittedName>
        <fullName evidence="2">DNA-directed RNA polymerase sigma-70 factor</fullName>
    </submittedName>
</protein>
<dbReference type="RefSeq" id="WP_203957263.1">
    <property type="nucleotide sequence ID" value="NZ_BOOO01000040.1"/>
</dbReference>
<reference evidence="2 3" key="1">
    <citation type="submission" date="2021-01" db="EMBL/GenBank/DDBJ databases">
        <title>Whole genome shotgun sequence of Planotetraspora mira NBRC 15435.</title>
        <authorList>
            <person name="Komaki H."/>
            <person name="Tamura T."/>
        </authorList>
    </citation>
    <scope>NUCLEOTIDE SEQUENCE [LARGE SCALE GENOMIC DNA]</scope>
    <source>
        <strain evidence="2 3">NBRC 15435</strain>
    </source>
</reference>
<keyword evidence="3" id="KW-1185">Reference proteome</keyword>
<dbReference type="SUPFAM" id="SSF88659">
    <property type="entry name" value="Sigma3 and sigma4 domains of RNA polymerase sigma factors"/>
    <property type="match status" value="1"/>
</dbReference>
<dbReference type="NCBIfam" id="TIGR02937">
    <property type="entry name" value="sigma70-ECF"/>
    <property type="match status" value="1"/>
</dbReference>
<dbReference type="InterPro" id="IPR013325">
    <property type="entry name" value="RNA_pol_sigma_r2"/>
</dbReference>
<dbReference type="Gene3D" id="1.10.10.10">
    <property type="entry name" value="Winged helix-like DNA-binding domain superfamily/Winged helix DNA-binding domain"/>
    <property type="match status" value="1"/>
</dbReference>
<evidence type="ECO:0000256" key="1">
    <source>
        <dbReference type="SAM" id="MobiDB-lite"/>
    </source>
</evidence>
<name>A0A8J3TWP5_9ACTN</name>
<feature type="region of interest" description="Disordered" evidence="1">
    <location>
        <begin position="203"/>
        <end position="222"/>
    </location>
</feature>
<dbReference type="InterPro" id="IPR014284">
    <property type="entry name" value="RNA_pol_sigma-70_dom"/>
</dbReference>